<keyword evidence="5 10" id="KW-0378">Hydrolase</keyword>
<proteinExistence type="inferred from homology"/>
<dbReference type="GO" id="GO:0016787">
    <property type="term" value="F:hydrolase activity"/>
    <property type="evidence" value="ECO:0007669"/>
    <property type="project" value="UniProtKB-KW"/>
</dbReference>
<evidence type="ECO:0000259" key="9">
    <source>
        <dbReference type="PROSITE" id="PS50106"/>
    </source>
</evidence>
<dbReference type="EMBL" id="JBHUDY010000002">
    <property type="protein sequence ID" value="MFD1612796.1"/>
    <property type="molecule type" value="Genomic_DNA"/>
</dbReference>
<dbReference type="PANTHER" id="PTHR22939:SF129">
    <property type="entry name" value="SERINE PROTEASE HTRA2, MITOCHONDRIAL"/>
    <property type="match status" value="1"/>
</dbReference>
<keyword evidence="3 8" id="KW-0732">Signal</keyword>
<dbReference type="RefSeq" id="WP_380890238.1">
    <property type="nucleotide sequence ID" value="NZ_JBHUDY010000002.1"/>
</dbReference>
<feature type="compositionally biased region" description="Acidic residues" evidence="7">
    <location>
        <begin position="399"/>
        <end position="410"/>
    </location>
</feature>
<dbReference type="Gene3D" id="2.30.42.10">
    <property type="match status" value="2"/>
</dbReference>
<feature type="chain" id="PRO_5046636683" evidence="8">
    <location>
        <begin position="22"/>
        <end position="517"/>
    </location>
</feature>
<dbReference type="SUPFAM" id="SSF50156">
    <property type="entry name" value="PDZ domain-like"/>
    <property type="match status" value="2"/>
</dbReference>
<comment type="caution">
    <text evidence="10">The sequence shown here is derived from an EMBL/GenBank/DDBJ whole genome shotgun (WGS) entry which is preliminary data.</text>
</comment>
<dbReference type="InterPro" id="IPR001940">
    <property type="entry name" value="Peptidase_S1C"/>
</dbReference>
<dbReference type="Pfam" id="PF13365">
    <property type="entry name" value="Trypsin_2"/>
    <property type="match status" value="1"/>
</dbReference>
<evidence type="ECO:0000256" key="7">
    <source>
        <dbReference type="SAM" id="MobiDB-lite"/>
    </source>
</evidence>
<dbReference type="PANTHER" id="PTHR22939">
    <property type="entry name" value="SERINE PROTEASE FAMILY S1C HTRA-RELATED"/>
    <property type="match status" value="1"/>
</dbReference>
<evidence type="ECO:0000256" key="6">
    <source>
        <dbReference type="ARBA" id="ARBA00022825"/>
    </source>
</evidence>
<protein>
    <submittedName>
        <fullName evidence="10">Do family serine endopeptidase</fullName>
        <ecNumber evidence="10">3.4.21.107</ecNumber>
    </submittedName>
</protein>
<dbReference type="Pfam" id="PF13180">
    <property type="entry name" value="PDZ_2"/>
    <property type="match status" value="1"/>
</dbReference>
<dbReference type="NCBIfam" id="TIGR02037">
    <property type="entry name" value="degP_htrA_DO"/>
    <property type="match status" value="1"/>
</dbReference>
<feature type="domain" description="PDZ" evidence="9">
    <location>
        <begin position="282"/>
        <end position="355"/>
    </location>
</feature>
<keyword evidence="2" id="KW-0645">Protease</keyword>
<evidence type="ECO:0000256" key="8">
    <source>
        <dbReference type="SAM" id="SignalP"/>
    </source>
</evidence>
<dbReference type="PRINTS" id="PR00834">
    <property type="entry name" value="PROTEASES2C"/>
</dbReference>
<dbReference type="SMART" id="SM00228">
    <property type="entry name" value="PDZ"/>
    <property type="match status" value="2"/>
</dbReference>
<evidence type="ECO:0000256" key="5">
    <source>
        <dbReference type="ARBA" id="ARBA00022801"/>
    </source>
</evidence>
<evidence type="ECO:0000313" key="11">
    <source>
        <dbReference type="Proteomes" id="UP001597115"/>
    </source>
</evidence>
<keyword evidence="6" id="KW-0720">Serine protease</keyword>
<dbReference type="Pfam" id="PF00595">
    <property type="entry name" value="PDZ"/>
    <property type="match status" value="1"/>
</dbReference>
<dbReference type="InterPro" id="IPR011782">
    <property type="entry name" value="Pept_S1C_Do"/>
</dbReference>
<dbReference type="InterPro" id="IPR036034">
    <property type="entry name" value="PDZ_sf"/>
</dbReference>
<keyword evidence="4" id="KW-0677">Repeat</keyword>
<evidence type="ECO:0000256" key="3">
    <source>
        <dbReference type="ARBA" id="ARBA00022729"/>
    </source>
</evidence>
<feature type="domain" description="PDZ" evidence="9">
    <location>
        <begin position="410"/>
        <end position="503"/>
    </location>
</feature>
<reference evidence="11" key="1">
    <citation type="journal article" date="2019" name="Int. J. Syst. Evol. Microbiol.">
        <title>The Global Catalogue of Microorganisms (GCM) 10K type strain sequencing project: providing services to taxonomists for standard genome sequencing and annotation.</title>
        <authorList>
            <consortium name="The Broad Institute Genomics Platform"/>
            <consortium name="The Broad Institute Genome Sequencing Center for Infectious Disease"/>
            <person name="Wu L."/>
            <person name="Ma J."/>
        </authorList>
    </citation>
    <scope>NUCLEOTIDE SEQUENCE [LARGE SCALE GENOMIC DNA]</scope>
    <source>
        <strain evidence="11">CGMCC 1.16275</strain>
    </source>
</reference>
<gene>
    <name evidence="10" type="ORF">ACFSCW_13390</name>
</gene>
<dbReference type="CDD" id="cd10839">
    <property type="entry name" value="cpPDZ1_DegP-like"/>
    <property type="match status" value="1"/>
</dbReference>
<keyword evidence="11" id="KW-1185">Reference proteome</keyword>
<dbReference type="SUPFAM" id="SSF50494">
    <property type="entry name" value="Trypsin-like serine proteases"/>
    <property type="match status" value="1"/>
</dbReference>
<organism evidence="10 11">
    <name type="scientific">Sphingomonas tabacisoli</name>
    <dbReference type="NCBI Taxonomy" id="2249466"/>
    <lineage>
        <taxon>Bacteria</taxon>
        <taxon>Pseudomonadati</taxon>
        <taxon>Pseudomonadota</taxon>
        <taxon>Alphaproteobacteria</taxon>
        <taxon>Sphingomonadales</taxon>
        <taxon>Sphingomonadaceae</taxon>
        <taxon>Sphingomonas</taxon>
    </lineage>
</organism>
<dbReference type="InterPro" id="IPR001478">
    <property type="entry name" value="PDZ"/>
</dbReference>
<evidence type="ECO:0000256" key="1">
    <source>
        <dbReference type="ARBA" id="ARBA00010541"/>
    </source>
</evidence>
<evidence type="ECO:0000256" key="2">
    <source>
        <dbReference type="ARBA" id="ARBA00022670"/>
    </source>
</evidence>
<comment type="similarity">
    <text evidence="1">Belongs to the peptidase S1C family.</text>
</comment>
<dbReference type="InterPro" id="IPR009003">
    <property type="entry name" value="Peptidase_S1_PA"/>
</dbReference>
<evidence type="ECO:0000256" key="4">
    <source>
        <dbReference type="ARBA" id="ARBA00022737"/>
    </source>
</evidence>
<feature type="region of interest" description="Disordered" evidence="7">
    <location>
        <begin position="380"/>
        <end position="417"/>
    </location>
</feature>
<name>A0ABW4I5M8_9SPHN</name>
<feature type="signal peptide" evidence="8">
    <location>
        <begin position="1"/>
        <end position="21"/>
    </location>
</feature>
<dbReference type="Proteomes" id="UP001597115">
    <property type="component" value="Unassembled WGS sequence"/>
</dbReference>
<dbReference type="EC" id="3.4.21.107" evidence="10"/>
<sequence>MRYAYALTTALLLGGVASSVAMQQPLGAQTPQNAPQAMAAAAPRGAPMSFADLTAKLQPAVVNISTTQRVQVSQGTNPFAGTPFADLFGGDNSGGTTNNGRPVTRQAQSLGSGFIISPDGYIVTNNHVVAPGRQGAVVESITVTLPDRREYKARLVGRDLASDLAVLKIEAGANLPFVRFGDSMHARVGDWVLAIGNPFGLGGTVTSGIISALHRNTGQGGAYDRYIQTDAAINMGNSGGPMFDLNGNVIGINTAILSSTGGNVGIGFAIPAEQAKPVVDQLMKGGRVKRGYLGVQIQQLDQSIADSLGLDKNRGELIASVEPGGGAEKAGIRQGDVIVAVNGQPVTPDETLSYLVSNAPIGSRIPIDLIRDGRRMTVTATVGERPPEEQLASRLGGGGDDDSFGNDEDNNTQQQAAQASLGLAVQPLTPAIARQVGVPATTRGLVIGGVDPSSDAASKGLQRGDVIISVNGRPAVAVADVRAAVTEASKANRSSVLLLVQRGTNPARYIGLKIKNG</sequence>
<dbReference type="Gene3D" id="2.40.10.120">
    <property type="match status" value="1"/>
</dbReference>
<evidence type="ECO:0000313" key="10">
    <source>
        <dbReference type="EMBL" id="MFD1612796.1"/>
    </source>
</evidence>
<accession>A0ABW4I5M8</accession>
<dbReference type="PROSITE" id="PS50106">
    <property type="entry name" value="PDZ"/>
    <property type="match status" value="2"/>
</dbReference>